<dbReference type="InterPro" id="IPR018073">
    <property type="entry name" value="Prot_inh_cystat_CS"/>
</dbReference>
<dbReference type="PANTHER" id="PTHR47364:SF2">
    <property type="entry name" value="CYSTEINE PROTEINASE INHIBITOR 5"/>
    <property type="match status" value="1"/>
</dbReference>
<evidence type="ECO:0000313" key="3">
    <source>
        <dbReference type="EMBL" id="KAG6469095.1"/>
    </source>
</evidence>
<evidence type="ECO:0000256" key="1">
    <source>
        <dbReference type="SAM" id="Phobius"/>
    </source>
</evidence>
<dbReference type="CDD" id="cd00042">
    <property type="entry name" value="CY"/>
    <property type="match status" value="1"/>
</dbReference>
<accession>A0A8J5EAI2</accession>
<dbReference type="PROSITE" id="PS00287">
    <property type="entry name" value="CYSTATIN"/>
    <property type="match status" value="1"/>
</dbReference>
<protein>
    <recommendedName>
        <fullName evidence="2">Cystatin domain-containing protein</fullName>
    </recommendedName>
</protein>
<dbReference type="EMBL" id="JACMSC010000022">
    <property type="protein sequence ID" value="KAG6469095.1"/>
    <property type="molecule type" value="Genomic_DNA"/>
</dbReference>
<keyword evidence="4" id="KW-1185">Reference proteome</keyword>
<keyword evidence="1" id="KW-0812">Transmembrane</keyword>
<feature type="domain" description="Cystatin" evidence="2">
    <location>
        <begin position="126"/>
        <end position="218"/>
    </location>
</feature>
<keyword evidence="1" id="KW-1133">Transmembrane helix</keyword>
<feature type="transmembrane region" description="Helical" evidence="1">
    <location>
        <begin position="95"/>
        <end position="117"/>
    </location>
</feature>
<dbReference type="PANTHER" id="PTHR47364">
    <property type="entry name" value="CYSTEINE PROTEINASE INHIBITOR 5"/>
    <property type="match status" value="1"/>
</dbReference>
<sequence length="221" mass="24268">MGHGKGGNLPSGLRSQISTRNVHSFPRAKTFVGSIPHGVTHVRVPTRDLRRGTTFQSISAYKPRTHFLAFPLNPHPNQPFQSQSHQRFSTMRPSVLLRTICLLPLLLAFFAGGVAAARAPASSRGPLVGGWTPIANVNDVHVQELAAFAVSEHNKTQNDGSRLTLVRVLKAERQVVAGTNYRLDLSVKDANGAAASYQAVVWEKPWQNFRQLTSFVRLSKT</sequence>
<dbReference type="OrthoDB" id="2016588at2759"/>
<dbReference type="Proteomes" id="UP000734854">
    <property type="component" value="Unassembled WGS sequence"/>
</dbReference>
<comment type="caution">
    <text evidence="3">The sequence shown here is derived from an EMBL/GenBank/DDBJ whole genome shotgun (WGS) entry which is preliminary data.</text>
</comment>
<reference evidence="3 4" key="1">
    <citation type="submission" date="2020-08" db="EMBL/GenBank/DDBJ databases">
        <title>Plant Genome Project.</title>
        <authorList>
            <person name="Zhang R.-G."/>
        </authorList>
    </citation>
    <scope>NUCLEOTIDE SEQUENCE [LARGE SCALE GENOMIC DNA]</scope>
    <source>
        <tissue evidence="3">Rhizome</tissue>
    </source>
</reference>
<dbReference type="InterPro" id="IPR000010">
    <property type="entry name" value="Cystatin_dom"/>
</dbReference>
<keyword evidence="1" id="KW-0472">Membrane</keyword>
<dbReference type="AlphaFoldDB" id="A0A8J5EAI2"/>
<organism evidence="3 4">
    <name type="scientific">Zingiber officinale</name>
    <name type="common">Ginger</name>
    <name type="synonym">Amomum zingiber</name>
    <dbReference type="NCBI Taxonomy" id="94328"/>
    <lineage>
        <taxon>Eukaryota</taxon>
        <taxon>Viridiplantae</taxon>
        <taxon>Streptophyta</taxon>
        <taxon>Embryophyta</taxon>
        <taxon>Tracheophyta</taxon>
        <taxon>Spermatophyta</taxon>
        <taxon>Magnoliopsida</taxon>
        <taxon>Liliopsida</taxon>
        <taxon>Zingiberales</taxon>
        <taxon>Zingiberaceae</taxon>
        <taxon>Zingiber</taxon>
    </lineage>
</organism>
<evidence type="ECO:0000259" key="2">
    <source>
        <dbReference type="SMART" id="SM00043"/>
    </source>
</evidence>
<dbReference type="SMART" id="SM00043">
    <property type="entry name" value="CY"/>
    <property type="match status" value="1"/>
</dbReference>
<dbReference type="GO" id="GO:0004869">
    <property type="term" value="F:cysteine-type endopeptidase inhibitor activity"/>
    <property type="evidence" value="ECO:0007669"/>
    <property type="project" value="InterPro"/>
</dbReference>
<dbReference type="Pfam" id="PF16845">
    <property type="entry name" value="SQAPI"/>
    <property type="match status" value="1"/>
</dbReference>
<name>A0A8J5EAI2_ZINOF</name>
<proteinExistence type="predicted"/>
<gene>
    <name evidence="3" type="ORF">ZIOFF_073793</name>
</gene>
<evidence type="ECO:0000313" key="4">
    <source>
        <dbReference type="Proteomes" id="UP000734854"/>
    </source>
</evidence>